<evidence type="ECO:0000313" key="4">
    <source>
        <dbReference type="WBParaSite" id="MBELARI_LOCUS15534"/>
    </source>
</evidence>
<dbReference type="InterPro" id="IPR036465">
    <property type="entry name" value="vWFA_dom_sf"/>
</dbReference>
<dbReference type="InterPro" id="IPR002035">
    <property type="entry name" value="VWF_A"/>
</dbReference>
<feature type="chain" id="PRO_5042285501" description="VWFA domain-containing protein" evidence="1">
    <location>
        <begin position="21"/>
        <end position="299"/>
    </location>
</feature>
<keyword evidence="1" id="KW-0732">Signal</keyword>
<feature type="domain" description="VWFA" evidence="2">
    <location>
        <begin position="57"/>
        <end position="276"/>
    </location>
</feature>
<keyword evidence="3" id="KW-1185">Reference proteome</keyword>
<dbReference type="Pfam" id="PF00092">
    <property type="entry name" value="VWA"/>
    <property type="match status" value="1"/>
</dbReference>
<evidence type="ECO:0000256" key="1">
    <source>
        <dbReference type="SAM" id="SignalP"/>
    </source>
</evidence>
<accession>A0AAF3ENA5</accession>
<dbReference type="Proteomes" id="UP000887575">
    <property type="component" value="Unassembled WGS sequence"/>
</dbReference>
<reference evidence="4" key="1">
    <citation type="submission" date="2024-02" db="UniProtKB">
        <authorList>
            <consortium name="WormBaseParasite"/>
        </authorList>
    </citation>
    <scope>IDENTIFICATION</scope>
</reference>
<name>A0AAF3ENA5_9BILA</name>
<dbReference type="Gene3D" id="3.40.50.410">
    <property type="entry name" value="von Willebrand factor, type A domain"/>
    <property type="match status" value="1"/>
</dbReference>
<dbReference type="SUPFAM" id="SSF53300">
    <property type="entry name" value="vWA-like"/>
    <property type="match status" value="1"/>
</dbReference>
<proteinExistence type="predicted"/>
<protein>
    <recommendedName>
        <fullName evidence="2">VWFA domain-containing protein</fullName>
    </recommendedName>
</protein>
<dbReference type="SMART" id="SM00327">
    <property type="entry name" value="VWA"/>
    <property type="match status" value="1"/>
</dbReference>
<evidence type="ECO:0000313" key="3">
    <source>
        <dbReference type="Proteomes" id="UP000887575"/>
    </source>
</evidence>
<dbReference type="WBParaSite" id="MBELARI_LOCUS15534">
    <property type="protein sequence ID" value="MBELARI_LOCUS15534"/>
    <property type="gene ID" value="MBELARI_LOCUS15534"/>
</dbReference>
<feature type="signal peptide" evidence="1">
    <location>
        <begin position="1"/>
        <end position="20"/>
    </location>
</feature>
<organism evidence="3 4">
    <name type="scientific">Mesorhabditis belari</name>
    <dbReference type="NCBI Taxonomy" id="2138241"/>
    <lineage>
        <taxon>Eukaryota</taxon>
        <taxon>Metazoa</taxon>
        <taxon>Ecdysozoa</taxon>
        <taxon>Nematoda</taxon>
        <taxon>Chromadorea</taxon>
        <taxon>Rhabditida</taxon>
        <taxon>Rhabditina</taxon>
        <taxon>Rhabditomorpha</taxon>
        <taxon>Rhabditoidea</taxon>
        <taxon>Rhabditidae</taxon>
        <taxon>Mesorhabditinae</taxon>
        <taxon>Mesorhabditis</taxon>
    </lineage>
</organism>
<sequence length="299" mass="34084">MIFRIAILSFLVVTLKAVNGEPVASLSENLRSDLIDLIDYRDFVAAAKPTFECLTHDIVLVFDETQSIYNDTIADWKELSYKILQDFKWFGDLKAGDDPGVFTRISVVVFGGLDHFGGHDEHANRQVDKSDDNDYSSMVLFDLDKYPDWQSAKSRIAANVFVYNGLTNITFALNSVQHVFDIAKNYEDDNRTPKRVVITMTDGFLSADEEYATKAQAKILREDYKADLWFVLAEFNVDNVDFPHAYNLAVAMTDNKPQRVFNSSKAAMSSNTFEATYGNEYPCPSKSLFYLRKVKRTWM</sequence>
<dbReference type="AlphaFoldDB" id="A0AAF3ENA5"/>
<evidence type="ECO:0000259" key="2">
    <source>
        <dbReference type="PROSITE" id="PS50234"/>
    </source>
</evidence>
<dbReference type="PROSITE" id="PS50234">
    <property type="entry name" value="VWFA"/>
    <property type="match status" value="1"/>
</dbReference>